<dbReference type="InterPro" id="IPR023827">
    <property type="entry name" value="Peptidase_S8_Asp-AS"/>
</dbReference>
<dbReference type="SUPFAM" id="SSF52743">
    <property type="entry name" value="Subtilisin-like"/>
    <property type="match status" value="1"/>
</dbReference>
<evidence type="ECO:0000256" key="1">
    <source>
        <dbReference type="ARBA" id="ARBA00011073"/>
    </source>
</evidence>
<comment type="caution">
    <text evidence="8">The sequence shown here is derived from an EMBL/GenBank/DDBJ whole genome shotgun (WGS) entry which is preliminary data.</text>
</comment>
<accession>A0A0D0FYX5</accession>
<keyword evidence="4 5" id="KW-0720">Serine protease</keyword>
<dbReference type="PROSITE" id="PS51892">
    <property type="entry name" value="SUBTILASE"/>
    <property type="match status" value="1"/>
</dbReference>
<evidence type="ECO:0000256" key="4">
    <source>
        <dbReference type="ARBA" id="ARBA00022825"/>
    </source>
</evidence>
<proteinExistence type="inferred from homology"/>
<dbReference type="PROSITE" id="PS00136">
    <property type="entry name" value="SUBTILASE_ASP"/>
    <property type="match status" value="1"/>
</dbReference>
<feature type="active site" description="Charge relay system" evidence="5">
    <location>
        <position position="268"/>
    </location>
</feature>
<feature type="active site" description="Charge relay system" evidence="5">
    <location>
        <position position="440"/>
    </location>
</feature>
<dbReference type="Proteomes" id="UP000032049">
    <property type="component" value="Unassembled WGS sequence"/>
</dbReference>
<dbReference type="MEROPS" id="S08.024"/>
<keyword evidence="9" id="KW-1185">Reference proteome</keyword>
<keyword evidence="2 5" id="KW-0645">Protease</keyword>
<dbReference type="Gene3D" id="3.40.50.200">
    <property type="entry name" value="Peptidase S8/S53 domain"/>
    <property type="match status" value="1"/>
</dbReference>
<evidence type="ECO:0000256" key="5">
    <source>
        <dbReference type="PROSITE-ProRule" id="PRU01240"/>
    </source>
</evidence>
<evidence type="ECO:0000256" key="6">
    <source>
        <dbReference type="RuleBase" id="RU003355"/>
    </source>
</evidence>
<dbReference type="InterPro" id="IPR050131">
    <property type="entry name" value="Peptidase_S8_subtilisin-like"/>
</dbReference>
<protein>
    <recommendedName>
        <fullName evidence="7">Peptidase S8/S53 domain-containing protein</fullName>
    </recommendedName>
</protein>
<dbReference type="PANTHER" id="PTHR43806:SF11">
    <property type="entry name" value="CEREVISIN-RELATED"/>
    <property type="match status" value="1"/>
</dbReference>
<evidence type="ECO:0000313" key="8">
    <source>
        <dbReference type="EMBL" id="KIO77724.1"/>
    </source>
</evidence>
<dbReference type="InterPro" id="IPR000209">
    <property type="entry name" value="Peptidase_S8/S53_dom"/>
</dbReference>
<dbReference type="EMBL" id="JXRA01000029">
    <property type="protein sequence ID" value="KIO77724.1"/>
    <property type="molecule type" value="Genomic_DNA"/>
</dbReference>
<dbReference type="InterPro" id="IPR036852">
    <property type="entry name" value="Peptidase_S8/S53_dom_sf"/>
</dbReference>
<dbReference type="InterPro" id="IPR022398">
    <property type="entry name" value="Peptidase_S8_His-AS"/>
</dbReference>
<evidence type="ECO:0000256" key="3">
    <source>
        <dbReference type="ARBA" id="ARBA00022801"/>
    </source>
</evidence>
<gene>
    <name evidence="8" type="ORF">TH53_07230</name>
</gene>
<dbReference type="GO" id="GO:0006508">
    <property type="term" value="P:proteolysis"/>
    <property type="evidence" value="ECO:0007669"/>
    <property type="project" value="UniProtKB-KW"/>
</dbReference>
<name>A0A0D0FYX5_9SPHI</name>
<dbReference type="PRINTS" id="PR00723">
    <property type="entry name" value="SUBTILISIN"/>
</dbReference>
<dbReference type="GO" id="GO:0004252">
    <property type="term" value="F:serine-type endopeptidase activity"/>
    <property type="evidence" value="ECO:0007669"/>
    <property type="project" value="UniProtKB-UniRule"/>
</dbReference>
<dbReference type="Pfam" id="PF00082">
    <property type="entry name" value="Peptidase_S8"/>
    <property type="match status" value="1"/>
</dbReference>
<dbReference type="RefSeq" id="WP_041880230.1">
    <property type="nucleotide sequence ID" value="NZ_JXRA01000029.1"/>
</dbReference>
<dbReference type="InterPro" id="IPR023828">
    <property type="entry name" value="Peptidase_S8_Ser-AS"/>
</dbReference>
<feature type="active site" description="Charge relay system" evidence="5">
    <location>
        <position position="235"/>
    </location>
</feature>
<evidence type="ECO:0000313" key="9">
    <source>
        <dbReference type="Proteomes" id="UP000032049"/>
    </source>
</evidence>
<evidence type="ECO:0000259" key="7">
    <source>
        <dbReference type="Pfam" id="PF00082"/>
    </source>
</evidence>
<dbReference type="OrthoDB" id="9813435at2"/>
<dbReference type="InterPro" id="IPR015500">
    <property type="entry name" value="Peptidase_S8_subtilisin-rel"/>
</dbReference>
<keyword evidence="3 5" id="KW-0378">Hydrolase</keyword>
<dbReference type="PANTHER" id="PTHR43806">
    <property type="entry name" value="PEPTIDASE S8"/>
    <property type="match status" value="1"/>
</dbReference>
<dbReference type="STRING" id="1503925.TH53_07230"/>
<feature type="domain" description="Peptidase S8/S53" evidence="7">
    <location>
        <begin position="227"/>
        <end position="469"/>
    </location>
</feature>
<dbReference type="PROSITE" id="PS00137">
    <property type="entry name" value="SUBTILASE_HIS"/>
    <property type="match status" value="1"/>
</dbReference>
<sequence>MKKNSSASKNYILLPVFRTNISKQDSPNVARFLAMLSNSVEQSATVSLASRNMHQKASDDIPVVVLDSIETEGAKLIRINADELANFRFSYPGLRIIKEKFYNPAVCSPKRIQLQVEQAEIKTSVTVTVKGEKDKALAGITVVIFTNFAASKGASGVTDSKGNIALNLDRNTAERIYVYADHSYWGYFKKDVQLSASLEIKLEPIALDFKDSLRYFYDTAKLPKITQKVRVGIIDTGVGPHDDLKVTGGKNLVRGENEADYQDNGEGHGTHVGGIIGAYGKLNGVAAGVEIMSYRVFPKGSGASNFDIMKAINEAITDQCDLINMSLGEAQTDEGITSYIKEAYNAGIVCFAANGNDNRSPVSFPANDSLSIAVSAMGRLNTFPPDSVESGSVQEPYGTDKDNFIADFSNIGPETDLTAPGVGIISTYPDNLYAIMDGTSMACPAATGMAARILAGNPDLLNLPRNQTRADEMVKYLSVNIKSMGFGNLYEGKGMLHLRPQNK</sequence>
<comment type="similarity">
    <text evidence="1 5 6">Belongs to the peptidase S8 family.</text>
</comment>
<dbReference type="AlphaFoldDB" id="A0A0D0FYX5"/>
<reference evidence="8 9" key="1">
    <citation type="submission" date="2015-01" db="EMBL/GenBank/DDBJ databases">
        <title>Draft genome sequence of Pedobacter sp. NL19 isolated from sludge of an effluent treatment pond in an abandoned uranium mine.</title>
        <authorList>
            <person name="Santos T."/>
            <person name="Caetano T."/>
            <person name="Covas C."/>
            <person name="Cruz A."/>
            <person name="Mendo S."/>
        </authorList>
    </citation>
    <scope>NUCLEOTIDE SEQUENCE [LARGE SCALE GENOMIC DNA]</scope>
    <source>
        <strain evidence="8 9">NL19</strain>
    </source>
</reference>
<organism evidence="8 9">
    <name type="scientific">Pedobacter lusitanus</name>
    <dbReference type="NCBI Taxonomy" id="1503925"/>
    <lineage>
        <taxon>Bacteria</taxon>
        <taxon>Pseudomonadati</taxon>
        <taxon>Bacteroidota</taxon>
        <taxon>Sphingobacteriia</taxon>
        <taxon>Sphingobacteriales</taxon>
        <taxon>Sphingobacteriaceae</taxon>
        <taxon>Pedobacter</taxon>
    </lineage>
</organism>
<dbReference type="PROSITE" id="PS00138">
    <property type="entry name" value="SUBTILASE_SER"/>
    <property type="match status" value="1"/>
</dbReference>
<evidence type="ECO:0000256" key="2">
    <source>
        <dbReference type="ARBA" id="ARBA00022670"/>
    </source>
</evidence>